<organism evidence="3 4">
    <name type="scientific">Humicola insolens</name>
    <name type="common">Soft-rot fungus</name>
    <dbReference type="NCBI Taxonomy" id="85995"/>
    <lineage>
        <taxon>Eukaryota</taxon>
        <taxon>Fungi</taxon>
        <taxon>Dikarya</taxon>
        <taxon>Ascomycota</taxon>
        <taxon>Pezizomycotina</taxon>
        <taxon>Sordariomycetes</taxon>
        <taxon>Sordariomycetidae</taxon>
        <taxon>Sordariales</taxon>
        <taxon>Chaetomiaceae</taxon>
        <taxon>Mycothermus</taxon>
    </lineage>
</organism>
<feature type="chain" id="PRO_5046147827" evidence="2">
    <location>
        <begin position="21"/>
        <end position="249"/>
    </location>
</feature>
<name>A0ABR3VJB2_HUMIN</name>
<keyword evidence="4" id="KW-1185">Reference proteome</keyword>
<comment type="caution">
    <text evidence="3">The sequence shown here is derived from an EMBL/GenBank/DDBJ whole genome shotgun (WGS) entry which is preliminary data.</text>
</comment>
<protein>
    <submittedName>
        <fullName evidence="3">Uncharacterized protein</fullName>
    </submittedName>
</protein>
<feature type="compositionally biased region" description="Acidic residues" evidence="1">
    <location>
        <begin position="176"/>
        <end position="187"/>
    </location>
</feature>
<keyword evidence="2" id="KW-0732">Signal</keyword>
<accession>A0ABR3VJB2</accession>
<evidence type="ECO:0000313" key="3">
    <source>
        <dbReference type="EMBL" id="KAL1841980.1"/>
    </source>
</evidence>
<dbReference type="EMBL" id="JAZGSY010000057">
    <property type="protein sequence ID" value="KAL1841980.1"/>
    <property type="molecule type" value="Genomic_DNA"/>
</dbReference>
<gene>
    <name evidence="3" type="ORF">VTJ49DRAFT_6223</name>
</gene>
<dbReference type="Proteomes" id="UP001583172">
    <property type="component" value="Unassembled WGS sequence"/>
</dbReference>
<feature type="signal peptide" evidence="2">
    <location>
        <begin position="1"/>
        <end position="20"/>
    </location>
</feature>
<evidence type="ECO:0000256" key="2">
    <source>
        <dbReference type="SAM" id="SignalP"/>
    </source>
</evidence>
<feature type="region of interest" description="Disordered" evidence="1">
    <location>
        <begin position="140"/>
        <end position="224"/>
    </location>
</feature>
<evidence type="ECO:0000313" key="4">
    <source>
        <dbReference type="Proteomes" id="UP001583172"/>
    </source>
</evidence>
<reference evidence="3 4" key="1">
    <citation type="journal article" date="2024" name="Commun. Biol.">
        <title>Comparative genomic analysis of thermophilic fungi reveals convergent evolutionary adaptations and gene losses.</title>
        <authorList>
            <person name="Steindorff A.S."/>
            <person name="Aguilar-Pontes M.V."/>
            <person name="Robinson A.J."/>
            <person name="Andreopoulos B."/>
            <person name="LaButti K."/>
            <person name="Kuo A."/>
            <person name="Mondo S."/>
            <person name="Riley R."/>
            <person name="Otillar R."/>
            <person name="Haridas S."/>
            <person name="Lipzen A."/>
            <person name="Grimwood J."/>
            <person name="Schmutz J."/>
            <person name="Clum A."/>
            <person name="Reid I.D."/>
            <person name="Moisan M.C."/>
            <person name="Butler G."/>
            <person name="Nguyen T.T.M."/>
            <person name="Dewar K."/>
            <person name="Conant G."/>
            <person name="Drula E."/>
            <person name="Henrissat B."/>
            <person name="Hansel C."/>
            <person name="Singer S."/>
            <person name="Hutchinson M.I."/>
            <person name="de Vries R.P."/>
            <person name="Natvig D.O."/>
            <person name="Powell A.J."/>
            <person name="Tsang A."/>
            <person name="Grigoriev I.V."/>
        </authorList>
    </citation>
    <scope>NUCLEOTIDE SEQUENCE [LARGE SCALE GENOMIC DNA]</scope>
    <source>
        <strain evidence="3 4">CBS 620.91</strain>
    </source>
</reference>
<feature type="compositionally biased region" description="Low complexity" evidence="1">
    <location>
        <begin position="146"/>
        <end position="175"/>
    </location>
</feature>
<evidence type="ECO:0000256" key="1">
    <source>
        <dbReference type="SAM" id="MobiDB-lite"/>
    </source>
</evidence>
<proteinExistence type="predicted"/>
<sequence>MLAKSVAALAALSLATGVAAEPLRPYKPSMLKMSTRSLFGVVRRDETPGYQPSTEVCGVGPTCAAACGAGYETCASGDDEVHCFNPSAGEICCPNRSGSSCDSGYYCAADSQGETWCCPEGQSLTDCAASYPDVEGALVSQTPVPETSTSTSTSSKPTTSSTKTSSAAAKTTSASDSDDEDNSDDDANPSSFPATATTTTSRTTSTGGSTSQPTEPAETKDDENAAGRAIVAPVTAALAVVAAGFVALF</sequence>
<feature type="compositionally biased region" description="Low complexity" evidence="1">
    <location>
        <begin position="188"/>
        <end position="214"/>
    </location>
</feature>